<keyword evidence="4" id="KW-1185">Reference proteome</keyword>
<dbReference type="EMBL" id="OV121138">
    <property type="protein sequence ID" value="CAH0561256.1"/>
    <property type="molecule type" value="Genomic_DNA"/>
</dbReference>
<dbReference type="PANTHER" id="PTHR11732">
    <property type="entry name" value="ALDO/KETO REDUCTASE"/>
    <property type="match status" value="1"/>
</dbReference>
<dbReference type="SUPFAM" id="SSF51430">
    <property type="entry name" value="NAD(P)-linked oxidoreductase"/>
    <property type="match status" value="2"/>
</dbReference>
<dbReference type="GO" id="GO:0016616">
    <property type="term" value="F:oxidoreductase activity, acting on the CH-OH group of donors, NAD or NADP as acceptor"/>
    <property type="evidence" value="ECO:0007669"/>
    <property type="project" value="UniProtKB-ARBA"/>
</dbReference>
<accession>A0A9P0BEF1</accession>
<keyword evidence="1" id="KW-0560">Oxidoreductase</keyword>
<dbReference type="Gene3D" id="3.20.20.100">
    <property type="entry name" value="NADP-dependent oxidoreductase domain"/>
    <property type="match status" value="2"/>
</dbReference>
<gene>
    <name evidence="3" type="ORF">MELIAE_LOCUS10832</name>
</gene>
<name>A0A9P0BEF1_BRAAE</name>
<dbReference type="InterPro" id="IPR020471">
    <property type="entry name" value="AKR"/>
</dbReference>
<protein>
    <recommendedName>
        <fullName evidence="2">NADP-dependent oxidoreductase domain-containing protein</fullName>
    </recommendedName>
</protein>
<dbReference type="InterPro" id="IPR036812">
    <property type="entry name" value="NAD(P)_OxRdtase_dom_sf"/>
</dbReference>
<reference evidence="3" key="1">
    <citation type="submission" date="2021-12" db="EMBL/GenBank/DDBJ databases">
        <authorList>
            <person name="King R."/>
        </authorList>
    </citation>
    <scope>NUCLEOTIDE SEQUENCE</scope>
</reference>
<sequence>MSRSLKLNNGNEIPIVGLGTYKSKPGEVAQAVKDAIDAGYRHFDCAWFYGNENEVGLGLNAKIDDGTVKREDIFVTSKLWNNFHEKKCVLPKIKETLAALKLDYLDLYLIHWPFGFKENAPLWPVGEVDSYSDVDYLETWQAMEECVKQNLTKSIGVSNFNAAQIERILENCTIKPAVNQVEVNPNLNQKKLIDFCKKHDIVITGYCPLGRSEFAGTPGFPDPTIFDPKVKEIGEKYRKTPAQVVLNYLGQPGEVETAILNAIEAGYRHFDCAWFYGNEKEIGNAFNEAITKKLIKREDIFITSKVYITVKFFLQLLFIKDFVAALE</sequence>
<dbReference type="InterPro" id="IPR023210">
    <property type="entry name" value="NADP_OxRdtase_dom"/>
</dbReference>
<feature type="domain" description="NADP-dependent oxidoreductase" evidence="2">
    <location>
        <begin position="21"/>
        <end position="260"/>
    </location>
</feature>
<dbReference type="PROSITE" id="PS00062">
    <property type="entry name" value="ALDOKETO_REDUCTASE_2"/>
    <property type="match status" value="1"/>
</dbReference>
<dbReference type="OrthoDB" id="416253at2759"/>
<dbReference type="Pfam" id="PF00248">
    <property type="entry name" value="Aldo_ket_red"/>
    <property type="match status" value="1"/>
</dbReference>
<evidence type="ECO:0000256" key="1">
    <source>
        <dbReference type="ARBA" id="ARBA00023002"/>
    </source>
</evidence>
<dbReference type="InterPro" id="IPR018170">
    <property type="entry name" value="Aldo/ket_reductase_CS"/>
</dbReference>
<evidence type="ECO:0000313" key="4">
    <source>
        <dbReference type="Proteomes" id="UP001154078"/>
    </source>
</evidence>
<proteinExistence type="predicted"/>
<dbReference type="FunFam" id="3.20.20.100:FF:000002">
    <property type="entry name" value="2,5-diketo-D-gluconic acid reductase A"/>
    <property type="match status" value="1"/>
</dbReference>
<dbReference type="PROSITE" id="PS00798">
    <property type="entry name" value="ALDOKETO_REDUCTASE_1"/>
    <property type="match status" value="2"/>
</dbReference>
<dbReference type="PRINTS" id="PR00069">
    <property type="entry name" value="ALDKETRDTASE"/>
</dbReference>
<evidence type="ECO:0000313" key="3">
    <source>
        <dbReference type="EMBL" id="CAH0561256.1"/>
    </source>
</evidence>
<evidence type="ECO:0000259" key="2">
    <source>
        <dbReference type="Pfam" id="PF00248"/>
    </source>
</evidence>
<dbReference type="Proteomes" id="UP001154078">
    <property type="component" value="Chromosome 7"/>
</dbReference>
<dbReference type="AlphaFoldDB" id="A0A9P0BEF1"/>
<organism evidence="3 4">
    <name type="scientific">Brassicogethes aeneus</name>
    <name type="common">Rape pollen beetle</name>
    <name type="synonym">Meligethes aeneus</name>
    <dbReference type="NCBI Taxonomy" id="1431903"/>
    <lineage>
        <taxon>Eukaryota</taxon>
        <taxon>Metazoa</taxon>
        <taxon>Ecdysozoa</taxon>
        <taxon>Arthropoda</taxon>
        <taxon>Hexapoda</taxon>
        <taxon>Insecta</taxon>
        <taxon>Pterygota</taxon>
        <taxon>Neoptera</taxon>
        <taxon>Endopterygota</taxon>
        <taxon>Coleoptera</taxon>
        <taxon>Polyphaga</taxon>
        <taxon>Cucujiformia</taxon>
        <taxon>Nitidulidae</taxon>
        <taxon>Meligethinae</taxon>
        <taxon>Brassicogethes</taxon>
    </lineage>
</organism>